<gene>
    <name evidence="4" type="ORF">CASFOL_040669</name>
</gene>
<accession>A0ABD3BC90</accession>
<keyword evidence="1" id="KW-0863">Zinc-finger</keyword>
<organism evidence="4 5">
    <name type="scientific">Castilleja foliolosa</name>
    <dbReference type="NCBI Taxonomy" id="1961234"/>
    <lineage>
        <taxon>Eukaryota</taxon>
        <taxon>Viridiplantae</taxon>
        <taxon>Streptophyta</taxon>
        <taxon>Embryophyta</taxon>
        <taxon>Tracheophyta</taxon>
        <taxon>Spermatophyta</taxon>
        <taxon>Magnoliopsida</taxon>
        <taxon>eudicotyledons</taxon>
        <taxon>Gunneridae</taxon>
        <taxon>Pentapetalae</taxon>
        <taxon>asterids</taxon>
        <taxon>lamiids</taxon>
        <taxon>Lamiales</taxon>
        <taxon>Orobanchaceae</taxon>
        <taxon>Pedicularideae</taxon>
        <taxon>Castillejinae</taxon>
        <taxon>Castilleja</taxon>
    </lineage>
</organism>
<evidence type="ECO:0000256" key="2">
    <source>
        <dbReference type="SAM" id="MobiDB-lite"/>
    </source>
</evidence>
<sequence>MSSTKFEFDKFSGENDFTLWRIKMKALMVHQGIAAALDAAALASIQDPVVAAEIQSKAHSALILCLGDEVLREVSDESTALAIWEKLEQIYMKKSLANRLYLKKKLYTLQMDNGKEIRRHLDEYNKIILDLNAVGVKIDGEDQAIILLSSLPKSYEHIVDTMLYGKETLTMTEVKSVLNSKEIQKKSEFKSENSNEVLFVQRGRSEEKDAGRRNFKSRSRGPSQRKCWYCKKEGHIRKFCPEREKSNSDRKSDFGDASVASEGYDSADVLTVTDSKGREDWVLDSGATFHMCPNKKLFEELIESDGGKVVLGNDGVCTIKGTGSIRFKLCSGEERILTSVCYVPDLRRNLISVGMLDDLGFEIKASQGRIKILKGSMIILRGIKKNGIYILEGNAIVGSMNVAKTDVTKLWHLRLGHISEEGLQDLPLNKDCSKEKRIVEPTQRFGYADLIAYALSVSQVDSIIEPESYDEAIHSKDRSIMYAMVCTRPDLAFSLSILSRFMGNPNKSHWHAAKWLMRYIKGSLKLSLCYTKTEGSGNWIKGFVDSDYAGCAESRKSTTGYVFTCLGGAISWKSKLQKVVALFSTEAEYMAATEAIKEALWLRGFLNELLSRDEVITVFCDNQSALCFAKNPIFHKHIDDKLHFIRDVIQKEGAYIEY</sequence>
<dbReference type="InterPro" id="IPR036875">
    <property type="entry name" value="Znf_CCHC_sf"/>
</dbReference>
<proteinExistence type="predicted"/>
<dbReference type="GO" id="GO:0008270">
    <property type="term" value="F:zinc ion binding"/>
    <property type="evidence" value="ECO:0007669"/>
    <property type="project" value="UniProtKB-KW"/>
</dbReference>
<dbReference type="EMBL" id="JAVIJP010000100">
    <property type="protein sequence ID" value="KAL3615008.1"/>
    <property type="molecule type" value="Genomic_DNA"/>
</dbReference>
<feature type="compositionally biased region" description="Basic and acidic residues" evidence="2">
    <location>
        <begin position="203"/>
        <end position="212"/>
    </location>
</feature>
<dbReference type="PANTHER" id="PTHR11439">
    <property type="entry name" value="GAG-POL-RELATED RETROTRANSPOSON"/>
    <property type="match status" value="1"/>
</dbReference>
<dbReference type="Pfam" id="PF22936">
    <property type="entry name" value="Pol_BBD"/>
    <property type="match status" value="1"/>
</dbReference>
<evidence type="ECO:0000313" key="4">
    <source>
        <dbReference type="EMBL" id="KAL3615008.1"/>
    </source>
</evidence>
<dbReference type="SMART" id="SM00343">
    <property type="entry name" value="ZnF_C2HC"/>
    <property type="match status" value="1"/>
</dbReference>
<keyword evidence="1" id="KW-0479">Metal-binding</keyword>
<evidence type="ECO:0000259" key="3">
    <source>
        <dbReference type="PROSITE" id="PS50158"/>
    </source>
</evidence>
<dbReference type="InterPro" id="IPR054722">
    <property type="entry name" value="PolX-like_BBD"/>
</dbReference>
<dbReference type="SUPFAM" id="SSF57756">
    <property type="entry name" value="Retrovirus zinc finger-like domains"/>
    <property type="match status" value="1"/>
</dbReference>
<reference evidence="5" key="1">
    <citation type="journal article" date="2024" name="IScience">
        <title>Strigolactones Initiate the Formation of Haustorium-like Structures in Castilleja.</title>
        <authorList>
            <person name="Buerger M."/>
            <person name="Peterson D."/>
            <person name="Chory J."/>
        </authorList>
    </citation>
    <scope>NUCLEOTIDE SEQUENCE [LARGE SCALE GENOMIC DNA]</scope>
</reference>
<dbReference type="AlphaFoldDB" id="A0ABD3BC90"/>
<dbReference type="PROSITE" id="PS50158">
    <property type="entry name" value="ZF_CCHC"/>
    <property type="match status" value="1"/>
</dbReference>
<evidence type="ECO:0000313" key="5">
    <source>
        <dbReference type="Proteomes" id="UP001632038"/>
    </source>
</evidence>
<keyword evidence="5" id="KW-1185">Reference proteome</keyword>
<name>A0ABD3BC90_9LAMI</name>
<evidence type="ECO:0000256" key="1">
    <source>
        <dbReference type="PROSITE-ProRule" id="PRU00047"/>
    </source>
</evidence>
<dbReference type="InterPro" id="IPR001878">
    <property type="entry name" value="Znf_CCHC"/>
</dbReference>
<dbReference type="Proteomes" id="UP001632038">
    <property type="component" value="Unassembled WGS sequence"/>
</dbReference>
<keyword evidence="1" id="KW-0862">Zinc</keyword>
<protein>
    <recommendedName>
        <fullName evidence="3">CCHC-type domain-containing protein</fullName>
    </recommendedName>
</protein>
<dbReference type="CDD" id="cd09272">
    <property type="entry name" value="RNase_HI_RT_Ty1"/>
    <property type="match status" value="1"/>
</dbReference>
<dbReference type="Pfam" id="PF14223">
    <property type="entry name" value="Retrotran_gag_2"/>
    <property type="match status" value="1"/>
</dbReference>
<dbReference type="Gene3D" id="4.10.60.10">
    <property type="entry name" value="Zinc finger, CCHC-type"/>
    <property type="match status" value="1"/>
</dbReference>
<comment type="caution">
    <text evidence="4">The sequence shown here is derived from an EMBL/GenBank/DDBJ whole genome shotgun (WGS) entry which is preliminary data.</text>
</comment>
<feature type="domain" description="CCHC-type" evidence="3">
    <location>
        <begin position="225"/>
        <end position="242"/>
    </location>
</feature>
<feature type="region of interest" description="Disordered" evidence="2">
    <location>
        <begin position="200"/>
        <end position="222"/>
    </location>
</feature>